<comment type="subunit">
    <text evidence="10">The Tol-Pal system is composed of five core proteins: the inner membrane proteins TolA, TolQ and TolR, the periplasmic protein TolB and the outer membrane protein Pal. They form a network linking the inner and outer membranes and the peptidoglycan layer.</text>
</comment>
<dbReference type="RefSeq" id="WP_379910823.1">
    <property type="nucleotide sequence ID" value="NZ_JBHSWE010000001.1"/>
</dbReference>
<dbReference type="InterPro" id="IPR014168">
    <property type="entry name" value="Tol-Pal_TolR"/>
</dbReference>
<reference evidence="12" key="1">
    <citation type="journal article" date="2019" name="Int. J. Syst. Evol. Microbiol.">
        <title>The Global Catalogue of Microorganisms (GCM) 10K type strain sequencing project: providing services to taxonomists for standard genome sequencing and annotation.</title>
        <authorList>
            <consortium name="The Broad Institute Genomics Platform"/>
            <consortium name="The Broad Institute Genome Sequencing Center for Infectious Disease"/>
            <person name="Wu L."/>
            <person name="Ma J."/>
        </authorList>
    </citation>
    <scope>NUCLEOTIDE SEQUENCE [LARGE SCALE GENOMIC DNA]</scope>
    <source>
        <strain evidence="12">NBRC 111756</strain>
    </source>
</reference>
<dbReference type="HAMAP" id="MF_02203">
    <property type="entry name" value="TolR"/>
    <property type="match status" value="1"/>
</dbReference>
<evidence type="ECO:0000256" key="10">
    <source>
        <dbReference type="HAMAP-Rule" id="MF_02203"/>
    </source>
</evidence>
<evidence type="ECO:0000256" key="3">
    <source>
        <dbReference type="ARBA" id="ARBA00022475"/>
    </source>
</evidence>
<comment type="similarity">
    <text evidence="2 10">Belongs to the ExbD/TolR family.</text>
</comment>
<name>A0ABW2A4R3_9GAMM</name>
<comment type="subcellular location">
    <subcellularLocation>
        <location evidence="10">Cell inner membrane</location>
        <topology evidence="10">Single-pass membrane protein</topology>
    </subcellularLocation>
    <subcellularLocation>
        <location evidence="1">Cell membrane</location>
        <topology evidence="1">Single-pass membrane protein</topology>
    </subcellularLocation>
</comment>
<evidence type="ECO:0000256" key="9">
    <source>
        <dbReference type="ARBA" id="ARBA00023306"/>
    </source>
</evidence>
<proteinExistence type="inferred from homology"/>
<sequence length="138" mass="15198">MIRRQRHKRKLNAEINVVPYIDVMMVLLVIFMVTAPMLTQGVDVELPKASADPVDTEDAEPMIVTVDADGQYYINIGGDEQAPVAVEDVGERVRKVLAANPEKLLLVKGDKKVDYDKVVRLMVLLQQAGAPSVGLVTE</sequence>
<evidence type="ECO:0000256" key="8">
    <source>
        <dbReference type="ARBA" id="ARBA00023136"/>
    </source>
</evidence>
<evidence type="ECO:0000313" key="11">
    <source>
        <dbReference type="EMBL" id="MFC6672381.1"/>
    </source>
</evidence>
<keyword evidence="5 10" id="KW-0132">Cell division</keyword>
<feature type="transmembrane region" description="Helical" evidence="10">
    <location>
        <begin position="20"/>
        <end position="38"/>
    </location>
</feature>
<evidence type="ECO:0000256" key="2">
    <source>
        <dbReference type="ARBA" id="ARBA00005811"/>
    </source>
</evidence>
<keyword evidence="4 10" id="KW-0997">Cell inner membrane</keyword>
<evidence type="ECO:0000256" key="1">
    <source>
        <dbReference type="ARBA" id="ARBA00004162"/>
    </source>
</evidence>
<keyword evidence="3 10" id="KW-1003">Cell membrane</keyword>
<evidence type="ECO:0000256" key="6">
    <source>
        <dbReference type="ARBA" id="ARBA00022692"/>
    </source>
</evidence>
<protein>
    <recommendedName>
        <fullName evidence="10">Tol-Pal system protein TolR</fullName>
    </recommendedName>
</protein>
<evidence type="ECO:0000256" key="4">
    <source>
        <dbReference type="ARBA" id="ARBA00022519"/>
    </source>
</evidence>
<dbReference type="InterPro" id="IPR003400">
    <property type="entry name" value="ExbD"/>
</dbReference>
<evidence type="ECO:0000256" key="5">
    <source>
        <dbReference type="ARBA" id="ARBA00022618"/>
    </source>
</evidence>
<dbReference type="Gene3D" id="3.30.420.270">
    <property type="match status" value="1"/>
</dbReference>
<keyword evidence="12" id="KW-1185">Reference proteome</keyword>
<dbReference type="Proteomes" id="UP001596422">
    <property type="component" value="Unassembled WGS sequence"/>
</dbReference>
<comment type="function">
    <text evidence="10">Part of the Tol-Pal system, which plays a role in outer membrane invagination during cell division and is important for maintaining outer membrane integrity.</text>
</comment>
<accession>A0ABW2A4R3</accession>
<comment type="caution">
    <text evidence="11">The sequence shown here is derived from an EMBL/GenBank/DDBJ whole genome shotgun (WGS) entry which is preliminary data.</text>
</comment>
<dbReference type="PANTHER" id="PTHR30558:SF7">
    <property type="entry name" value="TOL-PAL SYSTEM PROTEIN TOLR"/>
    <property type="match status" value="1"/>
</dbReference>
<evidence type="ECO:0000256" key="7">
    <source>
        <dbReference type="ARBA" id="ARBA00022989"/>
    </source>
</evidence>
<keyword evidence="8 10" id="KW-0472">Membrane</keyword>
<dbReference type="PANTHER" id="PTHR30558">
    <property type="entry name" value="EXBD MEMBRANE COMPONENT OF PMF-DRIVEN MACROMOLECULE IMPORT SYSTEM"/>
    <property type="match status" value="1"/>
</dbReference>
<dbReference type="NCBIfam" id="TIGR02801">
    <property type="entry name" value="tolR"/>
    <property type="match status" value="1"/>
</dbReference>
<dbReference type="EMBL" id="JBHSWE010000001">
    <property type="protein sequence ID" value="MFC6672381.1"/>
    <property type="molecule type" value="Genomic_DNA"/>
</dbReference>
<keyword evidence="7 10" id="KW-1133">Transmembrane helix</keyword>
<keyword evidence="9 10" id="KW-0131">Cell cycle</keyword>
<keyword evidence="6 10" id="KW-0812">Transmembrane</keyword>
<evidence type="ECO:0000313" key="12">
    <source>
        <dbReference type="Proteomes" id="UP001596422"/>
    </source>
</evidence>
<gene>
    <name evidence="10 11" type="primary">tolR</name>
    <name evidence="11" type="ORF">ACFQDL_21655</name>
</gene>
<dbReference type="Pfam" id="PF02472">
    <property type="entry name" value="ExbD"/>
    <property type="match status" value="1"/>
</dbReference>
<organism evidence="11 12">
    <name type="scientific">Marinobacterium aestuariivivens</name>
    <dbReference type="NCBI Taxonomy" id="1698799"/>
    <lineage>
        <taxon>Bacteria</taxon>
        <taxon>Pseudomonadati</taxon>
        <taxon>Pseudomonadota</taxon>
        <taxon>Gammaproteobacteria</taxon>
        <taxon>Oceanospirillales</taxon>
        <taxon>Oceanospirillaceae</taxon>
        <taxon>Marinobacterium</taxon>
    </lineage>
</organism>